<dbReference type="AlphaFoldDB" id="A0A1M5F2Y0"/>
<reference evidence="1 2" key="1">
    <citation type="submission" date="2016-11" db="EMBL/GenBank/DDBJ databases">
        <authorList>
            <person name="Jaros S."/>
            <person name="Januszkiewicz K."/>
            <person name="Wedrychowicz H."/>
        </authorList>
    </citation>
    <scope>NUCLEOTIDE SEQUENCE [LARGE SCALE GENOMIC DNA]</scope>
    <source>
        <strain evidence="1 2">IBRC-M 10683</strain>
    </source>
</reference>
<organism evidence="1 2">
    <name type="scientific">Ornithinibacillus halophilus</name>
    <dbReference type="NCBI Taxonomy" id="930117"/>
    <lineage>
        <taxon>Bacteria</taxon>
        <taxon>Bacillati</taxon>
        <taxon>Bacillota</taxon>
        <taxon>Bacilli</taxon>
        <taxon>Bacillales</taxon>
        <taxon>Bacillaceae</taxon>
        <taxon>Ornithinibacillus</taxon>
    </lineage>
</organism>
<sequence>MSQNSSSRLKINGFSEDEIEIIHNLDEVYTNHLKANSKLSDKELENLGYSKDQIDLLRNYEGKEEETIKLAATLTLRLSAPYVRHNSFTNRTNAQLGVNWTWAGVPLIKRTDIIGVSWNDWHVTSSSGSLTYIPITGSPGYLYESATILANNGPASFGRGIRIPMTQQDNYWWARSGSATFDLNGAHTGRKDLTAYAEYGHTTINITPGFSIPGYGAINFNVAMDVAGVGRVTGRVSN</sequence>
<name>A0A1M5F2Y0_9BACI</name>
<proteinExistence type="predicted"/>
<evidence type="ECO:0000313" key="2">
    <source>
        <dbReference type="Proteomes" id="UP000183988"/>
    </source>
</evidence>
<dbReference type="Proteomes" id="UP000183988">
    <property type="component" value="Unassembled WGS sequence"/>
</dbReference>
<accession>A0A1M5F2Y0</accession>
<evidence type="ECO:0000313" key="1">
    <source>
        <dbReference type="EMBL" id="SHF85521.1"/>
    </source>
</evidence>
<dbReference type="EMBL" id="FQVW01000007">
    <property type="protein sequence ID" value="SHF85521.1"/>
    <property type="molecule type" value="Genomic_DNA"/>
</dbReference>
<gene>
    <name evidence="1" type="ORF">SAMN05216225_100718</name>
</gene>
<protein>
    <submittedName>
        <fullName evidence="1">Uncharacterized protein</fullName>
    </submittedName>
</protein>
<keyword evidence="2" id="KW-1185">Reference proteome</keyword>
<dbReference type="RefSeq" id="WP_072888689.1">
    <property type="nucleotide sequence ID" value="NZ_FQVW01000007.1"/>
</dbReference>